<evidence type="ECO:0000256" key="4">
    <source>
        <dbReference type="ARBA" id="ARBA00023239"/>
    </source>
</evidence>
<dbReference type="Proteomes" id="UP000760480">
    <property type="component" value="Unassembled WGS sequence"/>
</dbReference>
<evidence type="ECO:0000256" key="7">
    <source>
        <dbReference type="ARBA" id="ARBA00040167"/>
    </source>
</evidence>
<proteinExistence type="inferred from homology"/>
<dbReference type="EC" id="4.2.1.75" evidence="3 9"/>
<evidence type="ECO:0000313" key="12">
    <source>
        <dbReference type="Proteomes" id="UP000760480"/>
    </source>
</evidence>
<sequence length="294" mass="31642">MPTRSGSRWPRSCSGAAPAKSCNDCCESAMDAPPTLHDLGVLVTRPKHQADTLCRLIEDHGGIAIRWPTLVIAAPRDPAPALALFNRLATYDLAIFTSANAVEWALPAIHERGGIPDRLDIATIGQASGRALARHGIDRCLQPGDDFSSEGLLALPRLREVTGQRIVIVCGEGGRELLVETLSARGARVDRAEVYRRERPTTANIEGLLARWKRGEIGAVTVTSGENLRNLFDMLGVAGQDYLCDTPLIVVSARIQRIAAEYGCRRLLLARDAGDDAIVAALLDLTTNALSPAR</sequence>
<comment type="caution">
    <text evidence="11">The sequence shown here is derived from an EMBL/GenBank/DDBJ whole genome shotgun (WGS) entry which is preliminary data.</text>
</comment>
<protein>
    <recommendedName>
        <fullName evidence="7 9">Uroporphyrinogen-III synthase</fullName>
        <ecNumber evidence="3 9">4.2.1.75</ecNumber>
    </recommendedName>
</protein>
<evidence type="ECO:0000256" key="2">
    <source>
        <dbReference type="ARBA" id="ARBA00008133"/>
    </source>
</evidence>
<evidence type="ECO:0000256" key="5">
    <source>
        <dbReference type="ARBA" id="ARBA00023244"/>
    </source>
</evidence>
<evidence type="ECO:0000256" key="3">
    <source>
        <dbReference type="ARBA" id="ARBA00013109"/>
    </source>
</evidence>
<dbReference type="InterPro" id="IPR039793">
    <property type="entry name" value="UROS/Hem4"/>
</dbReference>
<comment type="pathway">
    <text evidence="1 9">Porphyrin-containing compound metabolism; protoporphyrin-IX biosynthesis; coproporphyrinogen-III from 5-aminolevulinate: step 3/4.</text>
</comment>
<evidence type="ECO:0000256" key="6">
    <source>
        <dbReference type="ARBA" id="ARBA00037589"/>
    </source>
</evidence>
<comment type="function">
    <text evidence="6 9">Catalyzes cyclization of the linear tetrapyrrole, hydroxymethylbilane, to the macrocyclic uroporphyrinogen III.</text>
</comment>
<organism evidence="11 12">
    <name type="scientific">Candidatus Competibacter phosphatis</name>
    <dbReference type="NCBI Taxonomy" id="221280"/>
    <lineage>
        <taxon>Bacteria</taxon>
        <taxon>Pseudomonadati</taxon>
        <taxon>Pseudomonadota</taxon>
        <taxon>Gammaproteobacteria</taxon>
        <taxon>Candidatus Competibacteraceae</taxon>
        <taxon>Candidatus Competibacter</taxon>
    </lineage>
</organism>
<accession>A0ABX1TJ60</accession>
<dbReference type="InterPro" id="IPR003754">
    <property type="entry name" value="4pyrrol_synth_uPrphyn_synth"/>
</dbReference>
<dbReference type="PANTHER" id="PTHR38042">
    <property type="entry name" value="UROPORPHYRINOGEN-III SYNTHASE, CHLOROPLASTIC"/>
    <property type="match status" value="1"/>
</dbReference>
<dbReference type="Gene3D" id="3.40.50.10090">
    <property type="match status" value="2"/>
</dbReference>
<keyword evidence="12" id="KW-1185">Reference proteome</keyword>
<dbReference type="EMBL" id="SPMZ01000006">
    <property type="protein sequence ID" value="NMQ18021.1"/>
    <property type="molecule type" value="Genomic_DNA"/>
</dbReference>
<evidence type="ECO:0000256" key="9">
    <source>
        <dbReference type="RuleBase" id="RU366031"/>
    </source>
</evidence>
<dbReference type="Pfam" id="PF02602">
    <property type="entry name" value="HEM4"/>
    <property type="match status" value="1"/>
</dbReference>
<evidence type="ECO:0000313" key="11">
    <source>
        <dbReference type="EMBL" id="NMQ18021.1"/>
    </source>
</evidence>
<evidence type="ECO:0000256" key="8">
    <source>
        <dbReference type="ARBA" id="ARBA00048617"/>
    </source>
</evidence>
<keyword evidence="4 9" id="KW-0456">Lyase</keyword>
<comment type="catalytic activity">
    <reaction evidence="8 9">
        <text>hydroxymethylbilane = uroporphyrinogen III + H2O</text>
        <dbReference type="Rhea" id="RHEA:18965"/>
        <dbReference type="ChEBI" id="CHEBI:15377"/>
        <dbReference type="ChEBI" id="CHEBI:57308"/>
        <dbReference type="ChEBI" id="CHEBI:57845"/>
        <dbReference type="EC" id="4.2.1.75"/>
    </reaction>
</comment>
<dbReference type="SUPFAM" id="SSF69618">
    <property type="entry name" value="HemD-like"/>
    <property type="match status" value="1"/>
</dbReference>
<comment type="similarity">
    <text evidence="2 9">Belongs to the uroporphyrinogen-III synthase family.</text>
</comment>
<dbReference type="CDD" id="cd06578">
    <property type="entry name" value="HemD"/>
    <property type="match status" value="1"/>
</dbReference>
<dbReference type="InterPro" id="IPR036108">
    <property type="entry name" value="4pyrrol_syn_uPrphyn_synt_sf"/>
</dbReference>
<evidence type="ECO:0000259" key="10">
    <source>
        <dbReference type="Pfam" id="PF02602"/>
    </source>
</evidence>
<dbReference type="PANTHER" id="PTHR38042:SF1">
    <property type="entry name" value="UROPORPHYRINOGEN-III SYNTHASE, CHLOROPLASTIC"/>
    <property type="match status" value="1"/>
</dbReference>
<keyword evidence="5 9" id="KW-0627">Porphyrin biosynthesis</keyword>
<reference evidence="11 12" key="1">
    <citation type="submission" date="2019-03" db="EMBL/GenBank/DDBJ databases">
        <title>Metabolic reconstructions from genomes of highly enriched 'Candidatus Accumulibacter' and 'Candidatus Competibacter' bioreactor populations.</title>
        <authorList>
            <person name="Annavajhala M.K."/>
            <person name="Welles L."/>
            <person name="Abbas B."/>
            <person name="Sorokin D."/>
            <person name="Park H."/>
            <person name="Van Loosdrecht M."/>
            <person name="Chandran K."/>
        </authorList>
    </citation>
    <scope>NUCLEOTIDE SEQUENCE [LARGE SCALE GENOMIC DNA]</scope>
    <source>
        <strain evidence="11 12">SBR_G</strain>
    </source>
</reference>
<feature type="domain" description="Tetrapyrrole biosynthesis uroporphyrinogen III synthase" evidence="10">
    <location>
        <begin position="53"/>
        <end position="279"/>
    </location>
</feature>
<evidence type="ECO:0000256" key="1">
    <source>
        <dbReference type="ARBA" id="ARBA00004772"/>
    </source>
</evidence>
<gene>
    <name evidence="11" type="ORF">E4P82_01690</name>
</gene>
<name>A0ABX1TJ60_9GAMM</name>